<geneLocation type="plasmid" evidence="1">
    <name>pLVPK</name>
</geneLocation>
<keyword evidence="1" id="KW-0614">Plasmid</keyword>
<accession>Q6U5Y4</accession>
<protein>
    <submittedName>
        <fullName evidence="1">InsB</fullName>
    </submittedName>
</protein>
<dbReference type="AlphaFoldDB" id="Q6U5Y4"/>
<reference evidence="1" key="1">
    <citation type="submission" date="2003-09" db="EMBL/GenBank/DDBJ databases">
        <authorList>
            <person name="Chen Y.-T."/>
            <person name="Peng H.-L."/>
        </authorList>
    </citation>
    <scope>NUCLEOTIDE SEQUENCE</scope>
    <source>
        <strain evidence="1">CG43</strain>
        <plasmid evidence="1">pLVPK</plasmid>
    </source>
</reference>
<evidence type="ECO:0000313" key="1">
    <source>
        <dbReference type="EMBL" id="AAR07737.1"/>
    </source>
</evidence>
<dbReference type="EMBL" id="AY378100">
    <property type="protein sequence ID" value="AAR07737.1"/>
    <property type="molecule type" value="Genomic_DNA"/>
</dbReference>
<gene>
    <name evidence="1" type="primary">insB</name>
    <name evidence="1" type="ORF">LV257</name>
</gene>
<organism evidence="1">
    <name type="scientific">Klebsiella pneumoniae CG43</name>
    <dbReference type="NCBI Taxonomy" id="1244085"/>
    <lineage>
        <taxon>Bacteria</taxon>
        <taxon>Pseudomonadati</taxon>
        <taxon>Pseudomonadota</taxon>
        <taxon>Gammaproteobacteria</taxon>
        <taxon>Enterobacterales</taxon>
        <taxon>Enterobacteriaceae</taxon>
        <taxon>Klebsiella/Raoultella group</taxon>
        <taxon>Klebsiella</taxon>
        <taxon>Klebsiella pneumoniae complex</taxon>
    </lineage>
</organism>
<proteinExistence type="predicted"/>
<sequence>MPMWRSSANSTSNGGRQQSPVALALVRVQHENRWCAGLYFWATDRCNLQCAAGSAHTV</sequence>
<name>Q6U5Y4_KLEPN</name>
<reference evidence="1" key="2">
    <citation type="journal article" date="2004" name="Gene">
        <title>Sequencing and analysis of the large virulence plasmid pLVPK of Klebsiella pneumoniae CG43.</title>
        <authorList>
            <person name="Chen Y.T."/>
            <person name="Chang H.Y."/>
            <person name="Lai Y.C."/>
            <person name="Pan C.C."/>
            <person name="Tsai S.F."/>
            <person name="Peng H.L."/>
        </authorList>
    </citation>
    <scope>NUCLEOTIDE SEQUENCE</scope>
    <source>
        <strain evidence="1">CG43</strain>
        <plasmid evidence="1">pLVPK</plasmid>
    </source>
</reference>